<evidence type="ECO:0000256" key="8">
    <source>
        <dbReference type="ARBA" id="ARBA00023288"/>
    </source>
</evidence>
<dbReference type="InterPro" id="IPR000095">
    <property type="entry name" value="CRIB_dom"/>
</dbReference>
<dbReference type="PROSITE" id="PS50108">
    <property type="entry name" value="CRIB"/>
    <property type="match status" value="1"/>
</dbReference>
<comment type="similarity">
    <text evidence="2">Belongs to the COBRA family.</text>
</comment>
<dbReference type="AlphaFoldDB" id="A0A6A6LU43"/>
<evidence type="ECO:0000313" key="10">
    <source>
        <dbReference type="EMBL" id="KAF2304990.1"/>
    </source>
</evidence>
<dbReference type="Proteomes" id="UP000467840">
    <property type="component" value="Chromosome 9"/>
</dbReference>
<accession>A0A6A6LU43</accession>
<dbReference type="Pfam" id="PF25079">
    <property type="entry name" value="COB_C"/>
    <property type="match status" value="1"/>
</dbReference>
<dbReference type="InterPro" id="IPR056900">
    <property type="entry name" value="COB_C"/>
</dbReference>
<evidence type="ECO:0000256" key="1">
    <source>
        <dbReference type="ARBA" id="ARBA00004609"/>
    </source>
</evidence>
<evidence type="ECO:0000256" key="3">
    <source>
        <dbReference type="ARBA" id="ARBA00022475"/>
    </source>
</evidence>
<dbReference type="InterPro" id="IPR006918">
    <property type="entry name" value="COBRA_pln"/>
</dbReference>
<sequence length="675" mass="75078">MEIGYPTDVKHVAHIGWDGPSGTAPSWMNEFKTPPDFATTTLGNARDPNSLAFSSWASHAQDYDNQATPSAPPPAVEKCNGIFLSYQFLSRTKEYPHLKNASAQGWAFKATATILNTGTVELEAWEIFIGFQHGEILVGADGAVLMGSEDFPSDASNGTYLSGSSTSVLKTAIDTAGDLDQIQVQIKLTGTQFGVKPPRIPMPKTIRLTNPGYKCPGLATHKTAMWVCCVKDKKYKPKVVKTKFLPRQEGDLSITYDITQAYESSYIALVTMENSSPLGRLDHWNLTWEWMRGEFIYSMKGAYTRLVDYTDCIYGAAGQYYQQLDFSTVMNCQKKPIISDLPRERANDTKIGKIPNCCRNGTILPKIMDPSQSKSAFQLQVYKLPPDMNRTALYPPQKWKIVGVLNPEYKCAAPIRVSPTEFPDPGGLQFSTLAIATWQIVCNITKRKAGTSRCCVSFSAYYNESVIPCNTCACGCEDTSNCKENAPSMLLPSEALLVPFANRSTKAIAWAKLKHFRIPKPLPCSDNCGVSINWHINTDYKTGWSARITLFNWQEINFENWFTAIQLKKTSSGYEKAYSFNGTLLRNHNNTIFLQGLIGLNYLMGETNGTNPNSDPRVPGKQQTVISFTKKFNRRINIVKGDGFPSKILFNGEECSLPTRIPIANGNHCHVNLYK</sequence>
<keyword evidence="7" id="KW-0325">Glycoprotein</keyword>
<dbReference type="Pfam" id="PF00786">
    <property type="entry name" value="PBD"/>
    <property type="match status" value="1"/>
</dbReference>
<evidence type="ECO:0000256" key="6">
    <source>
        <dbReference type="ARBA" id="ARBA00023136"/>
    </source>
</evidence>
<dbReference type="GO" id="GO:0005886">
    <property type="term" value="C:plasma membrane"/>
    <property type="evidence" value="ECO:0007669"/>
    <property type="project" value="UniProtKB-SubCell"/>
</dbReference>
<evidence type="ECO:0000256" key="5">
    <source>
        <dbReference type="ARBA" id="ARBA00022729"/>
    </source>
</evidence>
<evidence type="ECO:0000256" key="4">
    <source>
        <dbReference type="ARBA" id="ARBA00022622"/>
    </source>
</evidence>
<evidence type="ECO:0000256" key="7">
    <source>
        <dbReference type="ARBA" id="ARBA00023180"/>
    </source>
</evidence>
<dbReference type="Pfam" id="PF04833">
    <property type="entry name" value="COBRA"/>
    <property type="match status" value="1"/>
</dbReference>
<dbReference type="SMART" id="SM00285">
    <property type="entry name" value="PBD"/>
    <property type="match status" value="1"/>
</dbReference>
<proteinExistence type="inferred from homology"/>
<keyword evidence="4" id="KW-0336">GPI-anchor</keyword>
<evidence type="ECO:0000313" key="11">
    <source>
        <dbReference type="Proteomes" id="UP000467840"/>
    </source>
</evidence>
<evidence type="ECO:0000256" key="2">
    <source>
        <dbReference type="ARBA" id="ARBA00005507"/>
    </source>
</evidence>
<feature type="domain" description="CRIB" evidence="9">
    <location>
        <begin position="3"/>
        <end position="16"/>
    </location>
</feature>
<reference evidence="10 11" key="1">
    <citation type="journal article" date="2020" name="Mol. Plant">
        <title>The Chromosome-Based Rubber Tree Genome Provides New Insights into Spurge Genome Evolution and Rubber Biosynthesis.</title>
        <authorList>
            <person name="Liu J."/>
            <person name="Shi C."/>
            <person name="Shi C.C."/>
            <person name="Li W."/>
            <person name="Zhang Q.J."/>
            <person name="Zhang Y."/>
            <person name="Li K."/>
            <person name="Lu H.F."/>
            <person name="Shi C."/>
            <person name="Zhu S.T."/>
            <person name="Xiao Z.Y."/>
            <person name="Nan H."/>
            <person name="Yue Y."/>
            <person name="Zhu X.G."/>
            <person name="Wu Y."/>
            <person name="Hong X.N."/>
            <person name="Fan G.Y."/>
            <person name="Tong Y."/>
            <person name="Zhang D."/>
            <person name="Mao C.L."/>
            <person name="Liu Y.L."/>
            <person name="Hao S.J."/>
            <person name="Liu W.Q."/>
            <person name="Lv M.Q."/>
            <person name="Zhang H.B."/>
            <person name="Liu Y."/>
            <person name="Hu-Tang G.R."/>
            <person name="Wang J.P."/>
            <person name="Wang J.H."/>
            <person name="Sun Y.H."/>
            <person name="Ni S.B."/>
            <person name="Chen W.B."/>
            <person name="Zhang X.C."/>
            <person name="Jiao Y.N."/>
            <person name="Eichler E.E."/>
            <person name="Li G.H."/>
            <person name="Liu X."/>
            <person name="Gao L.Z."/>
        </authorList>
    </citation>
    <scope>NUCLEOTIDE SEQUENCE [LARGE SCALE GENOMIC DNA]</scope>
    <source>
        <strain evidence="11">cv. GT1</strain>
        <tissue evidence="10">Leaf</tissue>
    </source>
</reference>
<dbReference type="PANTHER" id="PTHR31052">
    <property type="entry name" value="COBRA-LIKE PROTEIN 7"/>
    <property type="match status" value="1"/>
</dbReference>
<organism evidence="10 11">
    <name type="scientific">Hevea brasiliensis</name>
    <name type="common">Para rubber tree</name>
    <name type="synonym">Siphonia brasiliensis</name>
    <dbReference type="NCBI Taxonomy" id="3981"/>
    <lineage>
        <taxon>Eukaryota</taxon>
        <taxon>Viridiplantae</taxon>
        <taxon>Streptophyta</taxon>
        <taxon>Embryophyta</taxon>
        <taxon>Tracheophyta</taxon>
        <taxon>Spermatophyta</taxon>
        <taxon>Magnoliopsida</taxon>
        <taxon>eudicotyledons</taxon>
        <taxon>Gunneridae</taxon>
        <taxon>Pentapetalae</taxon>
        <taxon>rosids</taxon>
        <taxon>fabids</taxon>
        <taxon>Malpighiales</taxon>
        <taxon>Euphorbiaceae</taxon>
        <taxon>Crotonoideae</taxon>
        <taxon>Micrandreae</taxon>
        <taxon>Hevea</taxon>
    </lineage>
</organism>
<dbReference type="CDD" id="cd00132">
    <property type="entry name" value="CRIB"/>
    <property type="match status" value="1"/>
</dbReference>
<keyword evidence="11" id="KW-1185">Reference proteome</keyword>
<keyword evidence="6" id="KW-0472">Membrane</keyword>
<name>A0A6A6LU43_HEVBR</name>
<keyword evidence="3" id="KW-1003">Cell membrane</keyword>
<dbReference type="GO" id="GO:0010215">
    <property type="term" value="P:cellulose microfibril organization"/>
    <property type="evidence" value="ECO:0007669"/>
    <property type="project" value="InterPro"/>
</dbReference>
<dbReference type="EMBL" id="JAAGAX010000008">
    <property type="protein sequence ID" value="KAF2304990.1"/>
    <property type="molecule type" value="Genomic_DNA"/>
</dbReference>
<dbReference type="PANTHER" id="PTHR31052:SF12">
    <property type="entry name" value="COBRA-LIKE PROTEIN 7"/>
    <property type="match status" value="1"/>
</dbReference>
<comment type="subcellular location">
    <subcellularLocation>
        <location evidence="1">Cell membrane</location>
        <topology evidence="1">Lipid-anchor</topology>
        <topology evidence="1">GPI-anchor</topology>
    </subcellularLocation>
</comment>
<evidence type="ECO:0000259" key="9">
    <source>
        <dbReference type="PROSITE" id="PS50108"/>
    </source>
</evidence>
<protein>
    <recommendedName>
        <fullName evidence="9">CRIB domain-containing protein</fullName>
    </recommendedName>
</protein>
<keyword evidence="5" id="KW-0732">Signal</keyword>
<keyword evidence="8" id="KW-0449">Lipoprotein</keyword>
<dbReference type="GO" id="GO:0098552">
    <property type="term" value="C:side of membrane"/>
    <property type="evidence" value="ECO:0007669"/>
    <property type="project" value="UniProtKB-KW"/>
</dbReference>
<comment type="caution">
    <text evidence="10">The sequence shown here is derived from an EMBL/GenBank/DDBJ whole genome shotgun (WGS) entry which is preliminary data.</text>
</comment>
<gene>
    <name evidence="10" type="ORF">GH714_000934</name>
</gene>